<keyword evidence="10" id="KW-1185">Reference proteome</keyword>
<proteinExistence type="inferred from homology"/>
<evidence type="ECO:0000313" key="10">
    <source>
        <dbReference type="Proteomes" id="UP000834106"/>
    </source>
</evidence>
<dbReference type="InterPro" id="IPR036249">
    <property type="entry name" value="Thioredoxin-like_sf"/>
</dbReference>
<dbReference type="PROSITE" id="PS51352">
    <property type="entry name" value="THIOREDOXIN_2"/>
    <property type="match status" value="1"/>
</dbReference>
<evidence type="ECO:0000256" key="1">
    <source>
        <dbReference type="ARBA" id="ARBA00006347"/>
    </source>
</evidence>
<evidence type="ECO:0000256" key="6">
    <source>
        <dbReference type="SAM" id="Phobius"/>
    </source>
</evidence>
<name>A0AAD2DTI2_9LAMI</name>
<dbReference type="PRINTS" id="PR00421">
    <property type="entry name" value="THIOREDOXIN"/>
</dbReference>
<dbReference type="EMBL" id="OU503041">
    <property type="protein sequence ID" value="CAI9764083.1"/>
    <property type="molecule type" value="Genomic_DNA"/>
</dbReference>
<dbReference type="AlphaFoldDB" id="A0AAD2DTI2"/>
<keyword evidence="6" id="KW-0472">Membrane</keyword>
<dbReference type="Pfam" id="PF00085">
    <property type="entry name" value="Thioredoxin"/>
    <property type="match status" value="1"/>
</dbReference>
<keyword evidence="4" id="KW-0676">Redox-active center</keyword>
<evidence type="ECO:0000256" key="4">
    <source>
        <dbReference type="ARBA" id="ARBA00023284"/>
    </source>
</evidence>
<dbReference type="CDD" id="cd02961">
    <property type="entry name" value="PDI_a_family"/>
    <property type="match status" value="1"/>
</dbReference>
<feature type="domain" description="Thioredoxin" evidence="8">
    <location>
        <begin position="16"/>
        <end position="143"/>
    </location>
</feature>
<keyword evidence="2 7" id="KW-0732">Signal</keyword>
<protein>
    <recommendedName>
        <fullName evidence="8">Thioredoxin domain-containing protein</fullName>
    </recommendedName>
</protein>
<dbReference type="GO" id="GO:0005783">
    <property type="term" value="C:endoplasmic reticulum"/>
    <property type="evidence" value="ECO:0007669"/>
    <property type="project" value="TreeGrafter"/>
</dbReference>
<dbReference type="PANTHER" id="PTHR18929">
    <property type="entry name" value="PROTEIN DISULFIDE ISOMERASE"/>
    <property type="match status" value="1"/>
</dbReference>
<keyword evidence="6" id="KW-1133">Transmembrane helix</keyword>
<keyword evidence="6" id="KW-0812">Transmembrane</keyword>
<accession>A0AAD2DTI2</accession>
<dbReference type="FunFam" id="3.40.30.10:FF:000107">
    <property type="entry name" value="Protein disulfide-isomerase 5-2"/>
    <property type="match status" value="1"/>
</dbReference>
<organism evidence="9 10">
    <name type="scientific">Fraxinus pennsylvanica</name>
    <dbReference type="NCBI Taxonomy" id="56036"/>
    <lineage>
        <taxon>Eukaryota</taxon>
        <taxon>Viridiplantae</taxon>
        <taxon>Streptophyta</taxon>
        <taxon>Embryophyta</taxon>
        <taxon>Tracheophyta</taxon>
        <taxon>Spermatophyta</taxon>
        <taxon>Magnoliopsida</taxon>
        <taxon>eudicotyledons</taxon>
        <taxon>Gunneridae</taxon>
        <taxon>Pentapetalae</taxon>
        <taxon>asterids</taxon>
        <taxon>lamiids</taxon>
        <taxon>Lamiales</taxon>
        <taxon>Oleaceae</taxon>
        <taxon>Oleeae</taxon>
        <taxon>Fraxinus</taxon>
    </lineage>
</organism>
<evidence type="ECO:0000256" key="7">
    <source>
        <dbReference type="SAM" id="SignalP"/>
    </source>
</evidence>
<dbReference type="PANTHER" id="PTHR18929:SF218">
    <property type="entry name" value="PROTEIN DISULFIDE-ISOMERASE 5-2"/>
    <property type="match status" value="1"/>
</dbReference>
<feature type="transmembrane region" description="Helical" evidence="6">
    <location>
        <begin position="385"/>
        <end position="404"/>
    </location>
</feature>
<dbReference type="Pfam" id="PF13848">
    <property type="entry name" value="Thioredoxin_6"/>
    <property type="match status" value="1"/>
</dbReference>
<evidence type="ECO:0000256" key="5">
    <source>
        <dbReference type="SAM" id="MobiDB-lite"/>
    </source>
</evidence>
<dbReference type="InterPro" id="IPR013766">
    <property type="entry name" value="Thioredoxin_domain"/>
</dbReference>
<feature type="chain" id="PRO_5041925340" description="Thioredoxin domain-containing protein" evidence="7">
    <location>
        <begin position="28"/>
        <end position="440"/>
    </location>
</feature>
<dbReference type="GO" id="GO:0034976">
    <property type="term" value="P:response to endoplasmic reticulum stress"/>
    <property type="evidence" value="ECO:0007669"/>
    <property type="project" value="TreeGrafter"/>
</dbReference>
<dbReference type="Proteomes" id="UP000834106">
    <property type="component" value="Chromosome 6"/>
</dbReference>
<dbReference type="GO" id="GO:0006457">
    <property type="term" value="P:protein folding"/>
    <property type="evidence" value="ECO:0007669"/>
    <property type="project" value="TreeGrafter"/>
</dbReference>
<evidence type="ECO:0000259" key="8">
    <source>
        <dbReference type="PROSITE" id="PS51352"/>
    </source>
</evidence>
<evidence type="ECO:0000256" key="2">
    <source>
        <dbReference type="ARBA" id="ARBA00022729"/>
    </source>
</evidence>
<keyword evidence="3" id="KW-1015">Disulfide bond</keyword>
<reference evidence="9" key="1">
    <citation type="submission" date="2023-05" db="EMBL/GenBank/DDBJ databases">
        <authorList>
            <person name="Huff M."/>
        </authorList>
    </citation>
    <scope>NUCLEOTIDE SEQUENCE</scope>
</reference>
<sequence length="440" mass="49592">MPQSIPLFSVFAFLLLLLLTISPTINASENPFKVDGKVLELDESNFDAAISTFDYIFVDFYAPWCGHCKRLAPELDKAAPVLAGLKKPIILAKVNADKYKRLASKHEIDGYPTLKIFVHGVPTEYYGPRSADLLVQSLTKFVSPDVAILDSDLAISDFVEAAGTHFPIFIGFGLNESMISNLAVKYKKKALFSVAKDFSDNIMTSYDFDKVPALIASHPAHNEQSIFYGPFEDKFLEDYIQQSLLPLVLPINEDSLRSLKDDKRKIVLTIMKDETDEKSTNLIKVLKSAASANRDLVFSYVGIKQWQDFAESFEVYKKTQLPKMVVWDGNEEYYTVIGSESIEESDPGTQISKFLEDYREGSVIQKRISGPTLMGFINSQLGGRYFFISMLVLLVIIILILTMCKEEPLRVGTRDQTDHSRNAPFQPESRELRRAADKED</sequence>
<feature type="signal peptide" evidence="7">
    <location>
        <begin position="1"/>
        <end position="27"/>
    </location>
</feature>
<dbReference type="SUPFAM" id="SSF52833">
    <property type="entry name" value="Thioredoxin-like"/>
    <property type="match status" value="2"/>
</dbReference>
<dbReference type="Gene3D" id="3.40.30.10">
    <property type="entry name" value="Glutaredoxin"/>
    <property type="match status" value="2"/>
</dbReference>
<feature type="compositionally biased region" description="Basic and acidic residues" evidence="5">
    <location>
        <begin position="411"/>
        <end position="421"/>
    </location>
</feature>
<feature type="compositionally biased region" description="Basic and acidic residues" evidence="5">
    <location>
        <begin position="428"/>
        <end position="440"/>
    </location>
</feature>
<dbReference type="GO" id="GO:0003756">
    <property type="term" value="F:protein disulfide isomerase activity"/>
    <property type="evidence" value="ECO:0007669"/>
    <property type="project" value="TreeGrafter"/>
</dbReference>
<dbReference type="PROSITE" id="PS00194">
    <property type="entry name" value="THIOREDOXIN_1"/>
    <property type="match status" value="1"/>
</dbReference>
<gene>
    <name evidence="9" type="ORF">FPE_LOCUS11513</name>
</gene>
<feature type="region of interest" description="Disordered" evidence="5">
    <location>
        <begin position="411"/>
        <end position="440"/>
    </location>
</feature>
<comment type="similarity">
    <text evidence="1">Belongs to the protein disulfide isomerase family.</text>
</comment>
<evidence type="ECO:0000256" key="3">
    <source>
        <dbReference type="ARBA" id="ARBA00023157"/>
    </source>
</evidence>
<evidence type="ECO:0000313" key="9">
    <source>
        <dbReference type="EMBL" id="CAI9764083.1"/>
    </source>
</evidence>
<dbReference type="InterPro" id="IPR017937">
    <property type="entry name" value="Thioredoxin_CS"/>
</dbReference>